<dbReference type="Proteomes" id="UP000004123">
    <property type="component" value="Unassembled WGS sequence"/>
</dbReference>
<evidence type="ECO:0000259" key="2">
    <source>
        <dbReference type="Pfam" id="PF13635"/>
    </source>
</evidence>
<feature type="domain" description="AAA" evidence="1">
    <location>
        <begin position="34"/>
        <end position="148"/>
    </location>
</feature>
<protein>
    <submittedName>
        <fullName evidence="3">ATPase</fullName>
    </submittedName>
</protein>
<dbReference type="PANTHER" id="PTHR43566:SF2">
    <property type="entry name" value="DUF4143 DOMAIN-CONTAINING PROTEIN"/>
    <property type="match status" value="1"/>
</dbReference>
<evidence type="ECO:0000313" key="3">
    <source>
        <dbReference type="EMBL" id="EGQ13662.1"/>
    </source>
</evidence>
<proteinExistence type="predicted"/>
<dbReference type="PANTHER" id="PTHR43566">
    <property type="entry name" value="CONSERVED PROTEIN"/>
    <property type="match status" value="1"/>
</dbReference>
<dbReference type="eggNOG" id="COG1373">
    <property type="taxonomic scope" value="Bacteria"/>
</dbReference>
<dbReference type="AlphaFoldDB" id="F9DL44"/>
<name>F9DL44_9BACT</name>
<feature type="domain" description="DUF4143" evidence="2">
    <location>
        <begin position="217"/>
        <end position="380"/>
    </location>
</feature>
<dbReference type="HOGENOM" id="CLU_041527_4_1_10"/>
<dbReference type="InterPro" id="IPR025420">
    <property type="entry name" value="DUF4143"/>
</dbReference>
<comment type="caution">
    <text evidence="3">The sequence shown here is derived from an EMBL/GenBank/DDBJ whole genome shotgun (WGS) entry which is preliminary data.</text>
</comment>
<evidence type="ECO:0000313" key="4">
    <source>
        <dbReference type="Proteomes" id="UP000004123"/>
    </source>
</evidence>
<dbReference type="InterPro" id="IPR041682">
    <property type="entry name" value="AAA_14"/>
</dbReference>
<evidence type="ECO:0000259" key="1">
    <source>
        <dbReference type="Pfam" id="PF13173"/>
    </source>
</evidence>
<dbReference type="STRING" id="997353.HMPREF9144_2386"/>
<dbReference type="Pfam" id="PF13173">
    <property type="entry name" value="AAA_14"/>
    <property type="match status" value="1"/>
</dbReference>
<accession>F9DL44</accession>
<gene>
    <name evidence="3" type="ORF">HMPREF9144_2386</name>
</gene>
<reference evidence="3 4" key="1">
    <citation type="submission" date="2011-04" db="EMBL/GenBank/DDBJ databases">
        <authorList>
            <person name="Muzny D."/>
            <person name="Qin X."/>
            <person name="Deng J."/>
            <person name="Jiang H."/>
            <person name="Liu Y."/>
            <person name="Qu J."/>
            <person name="Song X.-Z."/>
            <person name="Zhang L."/>
            <person name="Thornton R."/>
            <person name="Coyle M."/>
            <person name="Francisco L."/>
            <person name="Jackson L."/>
            <person name="Javaid M."/>
            <person name="Korchina V."/>
            <person name="Kovar C."/>
            <person name="Mata R."/>
            <person name="Mathew T."/>
            <person name="Ngo R."/>
            <person name="Nguyen L."/>
            <person name="Nguyen N."/>
            <person name="Okwuonu G."/>
            <person name="Ongeri F."/>
            <person name="Pham C."/>
            <person name="Simmons D."/>
            <person name="Wilczek-Boney K."/>
            <person name="Hale W."/>
            <person name="Jakkamsetti A."/>
            <person name="Pham P."/>
            <person name="Ruth R."/>
            <person name="San Lucas F."/>
            <person name="Warren J."/>
            <person name="Zhang J."/>
            <person name="Zhao Z."/>
            <person name="Zhou C."/>
            <person name="Zhu D."/>
            <person name="Lee S."/>
            <person name="Bess C."/>
            <person name="Blankenburg K."/>
            <person name="Forbes L."/>
            <person name="Fu Q."/>
            <person name="Gubbala S."/>
            <person name="Hirani K."/>
            <person name="Jayaseelan J.C."/>
            <person name="Lara F."/>
            <person name="Munidasa M."/>
            <person name="Palculict T."/>
            <person name="Patil S."/>
            <person name="Pu L.-L."/>
            <person name="Saada N."/>
            <person name="Tang L."/>
            <person name="Weissenberger G."/>
            <person name="Zhu Y."/>
            <person name="Hemphill L."/>
            <person name="Shang Y."/>
            <person name="Youmans B."/>
            <person name="Ayvaz T."/>
            <person name="Ross M."/>
            <person name="Santibanez J."/>
            <person name="Aqrawi P."/>
            <person name="Gross S."/>
            <person name="Joshi V."/>
            <person name="Fowler G."/>
            <person name="Nazareth L."/>
            <person name="Reid J."/>
            <person name="Worley K."/>
            <person name="Petrosino J."/>
            <person name="Highlander S."/>
            <person name="Gibbs R."/>
        </authorList>
    </citation>
    <scope>NUCLEOTIDE SEQUENCE [LARGE SCALE GENOMIC DNA]</scope>
    <source>
        <strain evidence="3 4">ATCC 700821</strain>
    </source>
</reference>
<dbReference type="EMBL" id="AFPY01000112">
    <property type="protein sequence ID" value="EGQ13662.1"/>
    <property type="molecule type" value="Genomic_DNA"/>
</dbReference>
<organism evidence="3 4">
    <name type="scientific">Prevotella pallens ATCC 700821</name>
    <dbReference type="NCBI Taxonomy" id="997353"/>
    <lineage>
        <taxon>Bacteria</taxon>
        <taxon>Pseudomonadati</taxon>
        <taxon>Bacteroidota</taxon>
        <taxon>Bacteroidia</taxon>
        <taxon>Bacteroidales</taxon>
        <taxon>Prevotellaceae</taxon>
        <taxon>Prevotella</taxon>
    </lineage>
</organism>
<sequence>MPKKNVTFAKNIWYMEYYKRMVDSLLTDLLDSSGAVLIEGPKWCGKTTTATQQAASVLKLQDPDMREQYFATAAIKPSLLLTGKTPRLIDEWQELPVLWDSVRTVVDERNDVGQFILTGSNSIDKSAIRHSGTGRIAIMGMLPMSLFESKESSGAISLKNLFDNPLIDIDGITSPMQLEDLVFAACRGGWPASLIRKTDKARLQVAKDYINSLCRIDISTIDGITRNEKLSQLILRTYARNISTLAKKSSLLKDIRANVENCSENTLNDYINAFTKLFVIQDIEAWSPAVRSASAIRRGVKREFVDPSIAVAALSMSPETLLMDLKTFGFIFECMCIRDLKAYSQALGGYISYYHDRYDLEADAVLHLEDGRYALIEFKLGSREIEEGAEHLLEIKRLVQQYNAKEKQIRLREPDLLMVITGGVMAYSRPDGVKVIPLGCMRN</sequence>
<dbReference type="SUPFAM" id="SSF52540">
    <property type="entry name" value="P-loop containing nucleoside triphosphate hydrolases"/>
    <property type="match status" value="1"/>
</dbReference>
<dbReference type="InterPro" id="IPR027417">
    <property type="entry name" value="P-loop_NTPase"/>
</dbReference>
<dbReference type="Pfam" id="PF13635">
    <property type="entry name" value="DUF4143"/>
    <property type="match status" value="1"/>
</dbReference>